<name>A0A1F5MHI8_9BACT</name>
<feature type="domain" description="Transposase IS66 central" evidence="2">
    <location>
        <begin position="179"/>
        <end position="439"/>
    </location>
</feature>
<feature type="coiled-coil region" evidence="1">
    <location>
        <begin position="28"/>
        <end position="69"/>
    </location>
</feature>
<dbReference type="InterPro" id="IPR004291">
    <property type="entry name" value="Transposase_IS66_central"/>
</dbReference>
<dbReference type="Pfam" id="PF03050">
    <property type="entry name" value="DDE_Tnp_IS66"/>
    <property type="match status" value="1"/>
</dbReference>
<evidence type="ECO:0000259" key="2">
    <source>
        <dbReference type="Pfam" id="PF03050"/>
    </source>
</evidence>
<evidence type="ECO:0000313" key="4">
    <source>
        <dbReference type="Proteomes" id="UP000178859"/>
    </source>
</evidence>
<dbReference type="PANTHER" id="PTHR33678">
    <property type="entry name" value="BLL1576 PROTEIN"/>
    <property type="match status" value="1"/>
</dbReference>
<sequence>MFSAQEIYILRKENRLLKTANTKLKTSHFNQKIRADRLEEENKKLQEELKKTRDELEKMRKQRDTYKGMIFKPGVSKVIIITGEKKKLGGQLGHSGVSRTVPEKIDKQVRIFLKHCPDCNSILKRSDTFETHNVEDIPNFETLNSIVTRYKSERQWCNRCHKEVVGKPVMVIPHSKLGLNFIIQILIFKYVCRMSLEILVETLHQTYGIRVSEGGIIDILKRTKNYLGEDYGQLLKAIRSSPIKHADETGWRIAGINGWLWAFLTKSEVYYTIEETRGGGVAKAVLEDSKETDVLVRDDYAGYKNLKMKHQSCLAHLLRKSREEAEQNKASKQIQKLHLELKQMYQDLSEIISEPFNGVIRKLAYQHYSCHIQEIIDTNFRAKDARRIQTRIKNQGTNLLTALLHDGVPLTNNAAERSIRPAVVVRKISGGSRSNEGAETFAVNMSIIQTIKMRNQLLIPTLQQLLLKGATGKY</sequence>
<keyword evidence="1" id="KW-0175">Coiled coil</keyword>
<accession>A0A1F5MHI8</accession>
<reference evidence="3 4" key="1">
    <citation type="journal article" date="2016" name="Nat. Commun.">
        <title>Thousands of microbial genomes shed light on interconnected biogeochemical processes in an aquifer system.</title>
        <authorList>
            <person name="Anantharaman K."/>
            <person name="Brown C.T."/>
            <person name="Hug L.A."/>
            <person name="Sharon I."/>
            <person name="Castelle C.J."/>
            <person name="Probst A.J."/>
            <person name="Thomas B.C."/>
            <person name="Singh A."/>
            <person name="Wilkins M.J."/>
            <person name="Karaoz U."/>
            <person name="Brodie E.L."/>
            <person name="Williams K.H."/>
            <person name="Hubbard S.S."/>
            <person name="Banfield J.F."/>
        </authorList>
    </citation>
    <scope>NUCLEOTIDE SEQUENCE [LARGE SCALE GENOMIC DNA]</scope>
</reference>
<dbReference type="InterPro" id="IPR052344">
    <property type="entry name" value="Transposase-related"/>
</dbReference>
<protein>
    <recommendedName>
        <fullName evidence="2">Transposase IS66 central domain-containing protein</fullName>
    </recommendedName>
</protein>
<dbReference type="Proteomes" id="UP000178859">
    <property type="component" value="Unassembled WGS sequence"/>
</dbReference>
<dbReference type="AlphaFoldDB" id="A0A1F5MHI8"/>
<evidence type="ECO:0000256" key="1">
    <source>
        <dbReference type="SAM" id="Coils"/>
    </source>
</evidence>
<dbReference type="NCBIfam" id="NF033517">
    <property type="entry name" value="transpos_IS66"/>
    <property type="match status" value="1"/>
</dbReference>
<evidence type="ECO:0000313" key="3">
    <source>
        <dbReference type="EMBL" id="OGE64851.1"/>
    </source>
</evidence>
<organism evidence="3 4">
    <name type="scientific">Candidatus Daviesbacteria bacterium RIFCSPLOWO2_02_FULL_36_7</name>
    <dbReference type="NCBI Taxonomy" id="1797792"/>
    <lineage>
        <taxon>Bacteria</taxon>
        <taxon>Candidatus Daviesiibacteriota</taxon>
    </lineage>
</organism>
<comment type="caution">
    <text evidence="3">The sequence shown here is derived from an EMBL/GenBank/DDBJ whole genome shotgun (WGS) entry which is preliminary data.</text>
</comment>
<dbReference type="EMBL" id="MFDT01000029">
    <property type="protein sequence ID" value="OGE64851.1"/>
    <property type="molecule type" value="Genomic_DNA"/>
</dbReference>
<dbReference type="PANTHER" id="PTHR33678:SF2">
    <property type="match status" value="1"/>
</dbReference>
<proteinExistence type="predicted"/>
<gene>
    <name evidence="3" type="ORF">A3I48_01910</name>
</gene>